<protein>
    <recommendedName>
        <fullName evidence="7">Protein prenyltransferase alpha subunit repeat-containing protein 1</fullName>
    </recommendedName>
</protein>
<dbReference type="PANTHER" id="PTHR11129">
    <property type="entry name" value="PROTEIN FARNESYLTRANSFERASE ALPHA SUBUNIT/RAB GERANYLGERANYL TRANSFERASE ALPHA SUBUNIT"/>
    <property type="match status" value="1"/>
</dbReference>
<dbReference type="EMBL" id="OV725079">
    <property type="protein sequence ID" value="CAH1396727.1"/>
    <property type="molecule type" value="Genomic_DNA"/>
</dbReference>
<evidence type="ECO:0000256" key="4">
    <source>
        <dbReference type="ARBA" id="ARBA00022737"/>
    </source>
</evidence>
<keyword evidence="3" id="KW-0808">Transferase</keyword>
<evidence type="ECO:0000256" key="1">
    <source>
        <dbReference type="ARBA" id="ARBA00006734"/>
    </source>
</evidence>
<evidence type="ECO:0000256" key="3">
    <source>
        <dbReference type="ARBA" id="ARBA00022679"/>
    </source>
</evidence>
<evidence type="ECO:0000313" key="6">
    <source>
        <dbReference type="Proteomes" id="UP001152798"/>
    </source>
</evidence>
<proteinExistence type="inferred from homology"/>
<evidence type="ECO:0000313" key="5">
    <source>
        <dbReference type="EMBL" id="CAH1396727.1"/>
    </source>
</evidence>
<reference evidence="5" key="1">
    <citation type="submission" date="2022-01" db="EMBL/GenBank/DDBJ databases">
        <authorList>
            <person name="King R."/>
        </authorList>
    </citation>
    <scope>NUCLEOTIDE SEQUENCE</scope>
</reference>
<dbReference type="GO" id="GO:0008318">
    <property type="term" value="F:protein prenyltransferase activity"/>
    <property type="evidence" value="ECO:0007669"/>
    <property type="project" value="InterPro"/>
</dbReference>
<dbReference type="Pfam" id="PF01239">
    <property type="entry name" value="PPTA"/>
    <property type="match status" value="2"/>
</dbReference>
<keyword evidence="4" id="KW-0677">Repeat</keyword>
<comment type="similarity">
    <text evidence="1">Belongs to the protein prenyltransferase subunit alpha family.</text>
</comment>
<keyword evidence="6" id="KW-1185">Reference proteome</keyword>
<keyword evidence="2" id="KW-0637">Prenyltransferase</keyword>
<dbReference type="SUPFAM" id="SSF48439">
    <property type="entry name" value="Protein prenylyltransferase"/>
    <property type="match status" value="1"/>
</dbReference>
<accession>A0A9P0H795</accession>
<gene>
    <name evidence="5" type="ORF">NEZAVI_LOCUS6739</name>
</gene>
<sequence length="405" mass="47936">MQEEFYAAAEKILSDLYNLFSKDPKLKSFEILPVVQIENKSPIHVEEHCLALESWCVPHIYCYAYKNLMNHRQIKGKLRDAEKCNTLLMGALLLNPDITTFWNMRKELIRSGKLDPYFDLHFTSVILTFKPKCADLYAFRKWILKYLVQSSRNNENLFENEIQICEAAADRYSNNYHAWTHRIWCLTQSLPNSLQREWAASMKWVQRHVSDYSGFHYRQKLITFLLSYIDSRSYDQEVIKLILFSVDEATEGFLHNFKTYELTAQTIPLTLKIFVYELSLNSDLIWNFVGHEALWCHRRFIFHEIKRLLLDSNCPKYWGRLDTSNPADGTPPEKTPKIGKHSVGSEFSLILSIYEDMFLAKCSDEREPRQMFYANKHKQWLAKFSKFRLPLNEDRDNPVFRGSYK</sequence>
<dbReference type="AlphaFoldDB" id="A0A9P0H795"/>
<organism evidence="5 6">
    <name type="scientific">Nezara viridula</name>
    <name type="common">Southern green stink bug</name>
    <name type="synonym">Cimex viridulus</name>
    <dbReference type="NCBI Taxonomy" id="85310"/>
    <lineage>
        <taxon>Eukaryota</taxon>
        <taxon>Metazoa</taxon>
        <taxon>Ecdysozoa</taxon>
        <taxon>Arthropoda</taxon>
        <taxon>Hexapoda</taxon>
        <taxon>Insecta</taxon>
        <taxon>Pterygota</taxon>
        <taxon>Neoptera</taxon>
        <taxon>Paraneoptera</taxon>
        <taxon>Hemiptera</taxon>
        <taxon>Heteroptera</taxon>
        <taxon>Panheteroptera</taxon>
        <taxon>Pentatomomorpha</taxon>
        <taxon>Pentatomoidea</taxon>
        <taxon>Pentatomidae</taxon>
        <taxon>Pentatominae</taxon>
        <taxon>Nezara</taxon>
    </lineage>
</organism>
<evidence type="ECO:0000256" key="2">
    <source>
        <dbReference type="ARBA" id="ARBA00022602"/>
    </source>
</evidence>
<dbReference type="InterPro" id="IPR002088">
    <property type="entry name" value="Prenyl_trans_a"/>
</dbReference>
<name>A0A9P0H795_NEZVI</name>
<dbReference type="PROSITE" id="PS51147">
    <property type="entry name" value="PFTA"/>
    <property type="match status" value="1"/>
</dbReference>
<dbReference type="Proteomes" id="UP001152798">
    <property type="component" value="Chromosome 3"/>
</dbReference>
<evidence type="ECO:0008006" key="7">
    <source>
        <dbReference type="Google" id="ProtNLM"/>
    </source>
</evidence>
<dbReference type="PANTHER" id="PTHR11129:SF3">
    <property type="entry name" value="PROTEIN PRENYLTRANSFERASE ALPHA SUBUNIT REPEAT-CONTAINING PROTEIN 1"/>
    <property type="match status" value="1"/>
</dbReference>
<dbReference type="GO" id="GO:0005737">
    <property type="term" value="C:cytoplasm"/>
    <property type="evidence" value="ECO:0007669"/>
    <property type="project" value="TreeGrafter"/>
</dbReference>
<dbReference type="Gene3D" id="1.25.40.120">
    <property type="entry name" value="Protein prenylyltransferase"/>
    <property type="match status" value="1"/>
</dbReference>
<dbReference type="OrthoDB" id="5358702at2759"/>